<dbReference type="Pfam" id="PF09976">
    <property type="entry name" value="TPR_21"/>
    <property type="match status" value="1"/>
</dbReference>
<dbReference type="PATRIC" id="fig|28229.3.peg.3370"/>
<dbReference type="Gene3D" id="1.25.40.10">
    <property type="entry name" value="Tetratricopeptide repeat domain"/>
    <property type="match status" value="1"/>
</dbReference>
<evidence type="ECO:0000256" key="9">
    <source>
        <dbReference type="SAM" id="Phobius"/>
    </source>
</evidence>
<proteinExistence type="inferred from homology"/>
<evidence type="ECO:0000256" key="1">
    <source>
        <dbReference type="ARBA" id="ARBA00004401"/>
    </source>
</evidence>
<evidence type="ECO:0000256" key="8">
    <source>
        <dbReference type="ARBA" id="ARBA00024235"/>
    </source>
</evidence>
<dbReference type="SUPFAM" id="SSF48452">
    <property type="entry name" value="TPR-like"/>
    <property type="match status" value="1"/>
</dbReference>
<comment type="subcellular location">
    <subcellularLocation>
        <location evidence="1">Cell membrane</location>
        <topology evidence="1">Single-pass type II membrane protein</topology>
    </subcellularLocation>
</comment>
<reference evidence="11 12" key="1">
    <citation type="submission" date="2014-08" db="EMBL/GenBank/DDBJ databases">
        <title>Genomic and Phenotypic Diversity of Colwellia psychrerythraea strains from Disparate Marine Basins.</title>
        <authorList>
            <person name="Techtmann S.M."/>
            <person name="Stelling S.C."/>
            <person name="Utturkar S.M."/>
            <person name="Alshibli N."/>
            <person name="Harris A."/>
            <person name="Brown S.D."/>
            <person name="Hazen T.C."/>
        </authorList>
    </citation>
    <scope>NUCLEOTIDE SEQUENCE [LARGE SCALE GENOMIC DNA]</scope>
    <source>
        <strain evidence="11 12">GAB14E</strain>
    </source>
</reference>
<sequence length="228" mass="24502">MEIYQTEEQQVEAIKGYWAKNGMTISAGIFLGFAGFIGFNFYQDSQLEQEIAVSDSYQTLIEQSGKDAKVFAENGEKFISENGNNSYVALTALALAKDAASHKDWALVQKQLTTAIDTAPTDGIKAIASLRLARVQVQLEQYSEALATLNSNLPESFTAAIEEIKGDAYLQQGKPDLARNAYQAAIAADGIATSPSLQIKLDDLAQVTTLPTSSEVVAETVVAEPAAK</sequence>
<dbReference type="InterPro" id="IPR026039">
    <property type="entry name" value="YfgM"/>
</dbReference>
<name>A0A099KL47_COLPS</name>
<feature type="transmembrane region" description="Helical" evidence="9">
    <location>
        <begin position="21"/>
        <end position="42"/>
    </location>
</feature>
<keyword evidence="3 9" id="KW-0812">Transmembrane</keyword>
<dbReference type="RefSeq" id="WP_033083368.1">
    <property type="nucleotide sequence ID" value="NZ_JQEC01000045.1"/>
</dbReference>
<evidence type="ECO:0000256" key="5">
    <source>
        <dbReference type="ARBA" id="ARBA00023136"/>
    </source>
</evidence>
<accession>A0A099KL47</accession>
<keyword evidence="5 9" id="KW-0472">Membrane</keyword>
<evidence type="ECO:0000313" key="12">
    <source>
        <dbReference type="Proteomes" id="UP000029868"/>
    </source>
</evidence>
<feature type="domain" description="Ancillary SecYEG translocon subunit/Cell division coordinator CpoB TPR" evidence="10">
    <location>
        <begin position="15"/>
        <end position="206"/>
    </location>
</feature>
<evidence type="ECO:0000256" key="2">
    <source>
        <dbReference type="ARBA" id="ARBA00022475"/>
    </source>
</evidence>
<dbReference type="Proteomes" id="UP000029868">
    <property type="component" value="Unassembled WGS sequence"/>
</dbReference>
<dbReference type="PIRSF" id="PIRSF006170">
    <property type="entry name" value="YfgM"/>
    <property type="match status" value="1"/>
</dbReference>
<evidence type="ECO:0000259" key="10">
    <source>
        <dbReference type="Pfam" id="PF09976"/>
    </source>
</evidence>
<evidence type="ECO:0000256" key="6">
    <source>
        <dbReference type="ARBA" id="ARBA00023186"/>
    </source>
</evidence>
<keyword evidence="4 9" id="KW-1133">Transmembrane helix</keyword>
<dbReference type="PANTHER" id="PTHR38035:SF1">
    <property type="entry name" value="ANCILLARY SECYEG TRANSLOCON SUBUNIT"/>
    <property type="match status" value="1"/>
</dbReference>
<dbReference type="AlphaFoldDB" id="A0A099KL47"/>
<comment type="similarity">
    <text evidence="7">Belongs to the YfgM family.</text>
</comment>
<dbReference type="GO" id="GO:0044877">
    <property type="term" value="F:protein-containing complex binding"/>
    <property type="evidence" value="ECO:0007669"/>
    <property type="project" value="InterPro"/>
</dbReference>
<evidence type="ECO:0000256" key="3">
    <source>
        <dbReference type="ARBA" id="ARBA00022692"/>
    </source>
</evidence>
<comment type="caution">
    <text evidence="11">The sequence shown here is derived from an EMBL/GenBank/DDBJ whole genome shotgun (WGS) entry which is preliminary data.</text>
</comment>
<evidence type="ECO:0000256" key="7">
    <source>
        <dbReference type="ARBA" id="ARBA00024197"/>
    </source>
</evidence>
<gene>
    <name evidence="11" type="ORF">GAB14E_3453</name>
</gene>
<dbReference type="GO" id="GO:0005886">
    <property type="term" value="C:plasma membrane"/>
    <property type="evidence" value="ECO:0007669"/>
    <property type="project" value="UniProtKB-SubCell"/>
</dbReference>
<dbReference type="InterPro" id="IPR018704">
    <property type="entry name" value="SecYEG/CpoB_TPR"/>
</dbReference>
<protein>
    <recommendedName>
        <fullName evidence="8">Ancillary SecYEG translocon subunit</fullName>
    </recommendedName>
</protein>
<evidence type="ECO:0000256" key="4">
    <source>
        <dbReference type="ARBA" id="ARBA00022989"/>
    </source>
</evidence>
<keyword evidence="2" id="KW-1003">Cell membrane</keyword>
<evidence type="ECO:0000313" key="11">
    <source>
        <dbReference type="EMBL" id="KGJ90647.1"/>
    </source>
</evidence>
<dbReference type="EMBL" id="JQEC01000045">
    <property type="protein sequence ID" value="KGJ90647.1"/>
    <property type="molecule type" value="Genomic_DNA"/>
</dbReference>
<dbReference type="InterPro" id="IPR011990">
    <property type="entry name" value="TPR-like_helical_dom_sf"/>
</dbReference>
<dbReference type="OrthoDB" id="9789675at2"/>
<keyword evidence="6" id="KW-0143">Chaperone</keyword>
<dbReference type="PANTHER" id="PTHR38035">
    <property type="entry name" value="UPF0070 PROTEIN YFGM"/>
    <property type="match status" value="1"/>
</dbReference>
<organism evidence="11 12">
    <name type="scientific">Colwellia psychrerythraea</name>
    <name type="common">Vibrio psychroerythus</name>
    <dbReference type="NCBI Taxonomy" id="28229"/>
    <lineage>
        <taxon>Bacteria</taxon>
        <taxon>Pseudomonadati</taxon>
        <taxon>Pseudomonadota</taxon>
        <taxon>Gammaproteobacteria</taxon>
        <taxon>Alteromonadales</taxon>
        <taxon>Colwelliaceae</taxon>
        <taxon>Colwellia</taxon>
    </lineage>
</organism>